<name>A0AAX3WMB4_METEX</name>
<organism evidence="2 3">
    <name type="scientific">Methylorubrum extorquens</name>
    <name type="common">Methylobacterium dichloromethanicum</name>
    <name type="synonym">Methylobacterium extorquens</name>
    <dbReference type="NCBI Taxonomy" id="408"/>
    <lineage>
        <taxon>Bacteria</taxon>
        <taxon>Pseudomonadati</taxon>
        <taxon>Pseudomonadota</taxon>
        <taxon>Alphaproteobacteria</taxon>
        <taxon>Hyphomicrobiales</taxon>
        <taxon>Methylobacteriaceae</taxon>
        <taxon>Methylorubrum</taxon>
    </lineage>
</organism>
<protein>
    <submittedName>
        <fullName evidence="2">Uncharacterized protein</fullName>
    </submittedName>
</protein>
<proteinExistence type="predicted"/>
<evidence type="ECO:0000256" key="1">
    <source>
        <dbReference type="SAM" id="Coils"/>
    </source>
</evidence>
<dbReference type="EMBL" id="CP073633">
    <property type="protein sequence ID" value="WHQ72051.1"/>
    <property type="molecule type" value="Genomic_DNA"/>
</dbReference>
<sequence>MTSPPETFGTEWRCVGEHRRYGHTLPLWVAAQPTQAFRDAYSRTRGLMVGAGYSWTDKGHTEPQMLPCWWNTGIAFDADALQVEVERVVAEAAAEREEKARAERERHERDVASAEISAAPIRAALLALLNERPWALGRSLSEARDLAALEGWTSWGLRSAERYLANAAGNIARAEERLGRTPPATWFARAADPAVRVSALQACRFLSSRDEDWAAVQNGEGWSQATTWTGHTLSERKALDQPEAAHALGLLHGHRRQLSDEVCIACFGEAPARRRRPAPEQPALGF</sequence>
<dbReference type="RefSeq" id="WP_283536144.1">
    <property type="nucleotide sequence ID" value="NZ_CP073633.1"/>
</dbReference>
<accession>A0AAX3WMB4</accession>
<evidence type="ECO:0000313" key="2">
    <source>
        <dbReference type="EMBL" id="WHQ72051.1"/>
    </source>
</evidence>
<gene>
    <name evidence="2" type="ORF">KEC54_11175</name>
</gene>
<dbReference type="AlphaFoldDB" id="A0AAX3WMB4"/>
<keyword evidence="1" id="KW-0175">Coiled coil</keyword>
<dbReference type="Proteomes" id="UP001223720">
    <property type="component" value="Chromosome"/>
</dbReference>
<reference evidence="2" key="1">
    <citation type="journal article" date="2022" name="Biotechnol. Bioprocess Eng.">
        <title>Pan-genome Analysis Reveals Comparative Genomic Features of Central Metabolic Pathways in Methylorubrum extorquens.</title>
        <authorList>
            <person name="Lee G.M."/>
            <person name="Scott-Nevros Z.K."/>
            <person name="Lee S.-M."/>
            <person name="Kim D."/>
        </authorList>
    </citation>
    <scope>NUCLEOTIDE SEQUENCE</scope>
    <source>
        <strain evidence="2">ATCC 55366</strain>
    </source>
</reference>
<evidence type="ECO:0000313" key="3">
    <source>
        <dbReference type="Proteomes" id="UP001223720"/>
    </source>
</evidence>
<feature type="coiled-coil region" evidence="1">
    <location>
        <begin position="78"/>
        <end position="117"/>
    </location>
</feature>